<reference evidence="5" key="1">
    <citation type="journal article" date="2010" name="Genome Biol.">
        <title>Genome sequence of the necrotrophic plant pathogen Pythium ultimum reveals original pathogenicity mechanisms and effector repertoire.</title>
        <authorList>
            <person name="Levesque C.A."/>
            <person name="Brouwer H."/>
            <person name="Cano L."/>
            <person name="Hamilton J.P."/>
            <person name="Holt C."/>
            <person name="Huitema E."/>
            <person name="Raffaele S."/>
            <person name="Robideau G.P."/>
            <person name="Thines M."/>
            <person name="Win J."/>
            <person name="Zerillo M.M."/>
            <person name="Beakes G.W."/>
            <person name="Boore J.L."/>
            <person name="Busam D."/>
            <person name="Dumas B."/>
            <person name="Ferriera S."/>
            <person name="Fuerstenberg S.I."/>
            <person name="Gachon C.M."/>
            <person name="Gaulin E."/>
            <person name="Govers F."/>
            <person name="Grenville-Briggs L."/>
            <person name="Horner N."/>
            <person name="Hostetler J."/>
            <person name="Jiang R.H."/>
            <person name="Johnson J."/>
            <person name="Krajaejun T."/>
            <person name="Lin H."/>
            <person name="Meijer H.J."/>
            <person name="Moore B."/>
            <person name="Morris P."/>
            <person name="Phuntmart V."/>
            <person name="Puiu D."/>
            <person name="Shetty J."/>
            <person name="Stajich J.E."/>
            <person name="Tripathy S."/>
            <person name="Wawra S."/>
            <person name="van West P."/>
            <person name="Whitty B.R."/>
            <person name="Coutinho P.M."/>
            <person name="Henrissat B."/>
            <person name="Martin F."/>
            <person name="Thomas P.D."/>
            <person name="Tyler B.M."/>
            <person name="De Vries R.P."/>
            <person name="Kamoun S."/>
            <person name="Yandell M."/>
            <person name="Tisserat N."/>
            <person name="Buell C.R."/>
        </authorList>
    </citation>
    <scope>NUCLEOTIDE SEQUENCE</scope>
    <source>
        <strain evidence="5">DAOM:BR144</strain>
    </source>
</reference>
<reference evidence="4" key="3">
    <citation type="submission" date="2015-02" db="UniProtKB">
        <authorList>
            <consortium name="EnsemblProtists"/>
        </authorList>
    </citation>
    <scope>IDENTIFICATION</scope>
    <source>
        <strain evidence="4">DAOM BR144</strain>
    </source>
</reference>
<feature type="transmembrane region" description="Helical" evidence="3">
    <location>
        <begin position="511"/>
        <end position="530"/>
    </location>
</feature>
<feature type="transmembrane region" description="Helical" evidence="3">
    <location>
        <begin position="649"/>
        <end position="671"/>
    </location>
</feature>
<organism evidence="4 5">
    <name type="scientific">Globisporangium ultimum (strain ATCC 200006 / CBS 805.95 / DAOM BR144)</name>
    <name type="common">Pythium ultimum</name>
    <dbReference type="NCBI Taxonomy" id="431595"/>
    <lineage>
        <taxon>Eukaryota</taxon>
        <taxon>Sar</taxon>
        <taxon>Stramenopiles</taxon>
        <taxon>Oomycota</taxon>
        <taxon>Peronosporomycetes</taxon>
        <taxon>Pythiales</taxon>
        <taxon>Pythiaceae</taxon>
        <taxon>Globisporangium</taxon>
    </lineage>
</organism>
<evidence type="ECO:0000256" key="3">
    <source>
        <dbReference type="SAM" id="Phobius"/>
    </source>
</evidence>
<feature type="compositionally biased region" description="Polar residues" evidence="2">
    <location>
        <begin position="69"/>
        <end position="85"/>
    </location>
</feature>
<dbReference type="eggNOG" id="ENOG502SITH">
    <property type="taxonomic scope" value="Eukaryota"/>
</dbReference>
<feature type="transmembrane region" description="Helical" evidence="3">
    <location>
        <begin position="692"/>
        <end position="716"/>
    </location>
</feature>
<keyword evidence="3" id="KW-1133">Transmembrane helix</keyword>
<keyword evidence="3" id="KW-0472">Membrane</keyword>
<evidence type="ECO:0000256" key="2">
    <source>
        <dbReference type="SAM" id="MobiDB-lite"/>
    </source>
</evidence>
<feature type="region of interest" description="Disordered" evidence="2">
    <location>
        <begin position="909"/>
        <end position="946"/>
    </location>
</feature>
<dbReference type="HOGENOM" id="CLU_007372_0_0_1"/>
<dbReference type="EnsemblProtists" id="PYU1_T009593">
    <property type="protein sequence ID" value="PYU1_T009593"/>
    <property type="gene ID" value="PYU1_G009575"/>
</dbReference>
<dbReference type="Proteomes" id="UP000019132">
    <property type="component" value="Unassembled WGS sequence"/>
</dbReference>
<evidence type="ECO:0000313" key="4">
    <source>
        <dbReference type="EnsemblProtists" id="PYU1_T009593"/>
    </source>
</evidence>
<feature type="transmembrane region" description="Helical" evidence="3">
    <location>
        <begin position="619"/>
        <end position="637"/>
    </location>
</feature>
<keyword evidence="3" id="KW-0812">Transmembrane</keyword>
<reference evidence="5" key="2">
    <citation type="submission" date="2010-04" db="EMBL/GenBank/DDBJ databases">
        <authorList>
            <person name="Buell R."/>
            <person name="Hamilton J."/>
            <person name="Hostetler J."/>
        </authorList>
    </citation>
    <scope>NUCLEOTIDE SEQUENCE [LARGE SCALE GENOMIC DNA]</scope>
    <source>
        <strain evidence="5">DAOM:BR144</strain>
    </source>
</reference>
<feature type="compositionally biased region" description="Low complexity" evidence="2">
    <location>
        <begin position="169"/>
        <end position="180"/>
    </location>
</feature>
<feature type="compositionally biased region" description="Basic and acidic residues" evidence="2">
    <location>
        <begin position="1172"/>
        <end position="1191"/>
    </location>
</feature>
<sequence length="1237" mass="142205">MWRGTSGGDDRSGSTATSDSAAPFDVHRIDSSSSAERSSRRRQRTQHSSGDHDESEPKPELPPSSLTSVASNPSVASIASSTTRQRTQREIAATFFGPSSQATDMYFQTDHEGGDASFHDYYSHDSETDDDVPGSIKTRSMSTATGATRSNSQLRRQQYALQRRHSADNSDAVSEAVAAASRRRQRKENEEKFKEIVRLADARQSVNLSTFTRKASRSLARKGSKYVLTAADRKLNTELLEAYVAYSRSIGHEPQIEVDDAGIDSDEIDEDDEDGTGARRESFIVERPVVKDHTHLWTEYIGTRHSKRRGCIQFWAWLFIGIIVSIVMALFLAHLSLNEVLHLDAFVKQNVVVTRNFTFLHLRDEVSFHLRYDISSQVTFDADGSVSNTSYFQVLLLSEDDFEDYVEGKPFQYVAEGSKLRTTYASLSDAYIQNDDDMYFVVQPCILPTHPELDYCQTRQLPTPLESGTKVFKLKQRAENSGTEYLGLALRRIYVNPMPDQCSDSGWKGGSYLFIFLPFIIVALFGLRVFQMLYRCESFRANLERNYKKEFDVPEDEVDYWQPLPWDRKVPKTRLLGPCCWKKMRKPYEPFYTWWRHENYFTWIFFPYRNERLSMGERAIIIFCSLYLTFYVLFVLVMLRDSLGDKLSLFASVVIYYVLIMILPSLGKAIFKEIFKLIFRQRRKYFRVQAAGGDTSGFSFRFAFLLQCLVAVLIGLTQGPMFYIWLYRSCTFLKKFMYFGILAAITRLSILGLVMDYSWYLVIKTWGWRDTCPYCTERLVHCDCFNDEMLVLAVERVGPKWDLIMLFDKLFAKQRGYTPQFELYTAEQLRERWQILVERATAHIEKLEKLRAYHEKERMDKLRRERHRQSFLNATSFLSFRGGHDSTRASSIWKKDDDNNVDVIMNAAVRDTDGGQHSAAAQRDFESHTEEDDDDDERDSDDLMNGIGCSLREKKVLELNGKIQLDKFEKHYDSTIVDVFHSIQDTLSRRQRHARRALERQARRRQRRHAGQDESDSDHSDGDRDESDVRPGSGSSSSGGETMWVFDDPQQRLARREREKLRRKRAFRVLDNYFIESIETERDPQSGQVRYVVAGDAPAPSTSLAAPVAASPGAAAAPGATTPLSAARRELPRDNKRMPLLRKASSQRLPRDEDVVVVVSEPLDQMVPVTVHEDGSDSENESKPQEPDHVAELPPRSRRTYAVMERQPSLLRRMSSSANSFAAWVFKYDQDERHDIV</sequence>
<feature type="compositionally biased region" description="Polar residues" evidence="2">
    <location>
        <begin position="137"/>
        <end position="152"/>
    </location>
</feature>
<evidence type="ECO:0000313" key="5">
    <source>
        <dbReference type="Proteomes" id="UP000019132"/>
    </source>
</evidence>
<dbReference type="OMA" id="IMRMSLM"/>
<proteinExistence type="predicted"/>
<feature type="region of interest" description="Disordered" evidence="2">
    <location>
        <begin position="1"/>
        <end position="89"/>
    </location>
</feature>
<feature type="transmembrane region" description="Helical" evidence="3">
    <location>
        <begin position="314"/>
        <end position="337"/>
    </location>
</feature>
<keyword evidence="1" id="KW-0175">Coiled coil</keyword>
<feature type="region of interest" description="Disordered" evidence="2">
    <location>
        <begin position="988"/>
        <end position="1050"/>
    </location>
</feature>
<feature type="transmembrane region" description="Helical" evidence="3">
    <location>
        <begin position="736"/>
        <end position="759"/>
    </location>
</feature>
<accession>K3WX95</accession>
<feature type="compositionally biased region" description="Acidic residues" evidence="2">
    <location>
        <begin position="929"/>
        <end position="942"/>
    </location>
</feature>
<feature type="compositionally biased region" description="Basic and acidic residues" evidence="2">
    <location>
        <begin position="49"/>
        <end position="59"/>
    </location>
</feature>
<dbReference type="InParanoid" id="K3WX95"/>
<protein>
    <recommendedName>
        <fullName evidence="6">Transmembrane protein</fullName>
    </recommendedName>
</protein>
<feature type="compositionally biased region" description="Basic and acidic residues" evidence="2">
    <location>
        <begin position="117"/>
        <end position="126"/>
    </location>
</feature>
<feature type="region of interest" description="Disordered" evidence="2">
    <location>
        <begin position="1172"/>
        <end position="1200"/>
    </location>
</feature>
<evidence type="ECO:0000256" key="1">
    <source>
        <dbReference type="SAM" id="Coils"/>
    </source>
</evidence>
<dbReference type="VEuPathDB" id="FungiDB:PYU1_G009575"/>
<name>K3WX95_GLOUD</name>
<feature type="region of interest" description="Disordered" evidence="2">
    <location>
        <begin position="117"/>
        <end position="189"/>
    </location>
</feature>
<feature type="coiled-coil region" evidence="1">
    <location>
        <begin position="830"/>
        <end position="857"/>
    </location>
</feature>
<feature type="compositionally biased region" description="Low complexity" evidence="2">
    <location>
        <begin position="13"/>
        <end position="22"/>
    </location>
</feature>
<evidence type="ECO:0008006" key="6">
    <source>
        <dbReference type="Google" id="ProtNLM"/>
    </source>
</evidence>
<dbReference type="EMBL" id="GL376615">
    <property type="status" value="NOT_ANNOTATED_CDS"/>
    <property type="molecule type" value="Genomic_DNA"/>
</dbReference>
<keyword evidence="5" id="KW-1185">Reference proteome</keyword>
<dbReference type="AlphaFoldDB" id="K3WX95"/>